<evidence type="ECO:0000313" key="7">
    <source>
        <dbReference type="Proteomes" id="UP001321804"/>
    </source>
</evidence>
<dbReference type="Pfam" id="PF13377">
    <property type="entry name" value="Peripla_BP_3"/>
    <property type="match status" value="1"/>
</dbReference>
<evidence type="ECO:0000259" key="5">
    <source>
        <dbReference type="PROSITE" id="PS50932"/>
    </source>
</evidence>
<name>A0AAU9D8C6_9LACO</name>
<dbReference type="SMART" id="SM00354">
    <property type="entry name" value="HTH_LACI"/>
    <property type="match status" value="1"/>
</dbReference>
<evidence type="ECO:0000256" key="2">
    <source>
        <dbReference type="ARBA" id="ARBA00023015"/>
    </source>
</evidence>
<dbReference type="KEGG" id="xak:KIMC2_04820"/>
<dbReference type="EMBL" id="AP026801">
    <property type="protein sequence ID" value="BDR55920.1"/>
    <property type="molecule type" value="Genomic_DNA"/>
</dbReference>
<gene>
    <name evidence="6" type="ORF">KIMC2_04820</name>
</gene>
<dbReference type="PANTHER" id="PTHR30146:SF95">
    <property type="entry name" value="RIBOSE OPERON REPRESSOR"/>
    <property type="match status" value="1"/>
</dbReference>
<reference evidence="6 7" key="1">
    <citation type="journal article" date="2023" name="Microbiol. Spectr.">
        <title>Symbiosis of Carpenter Bees with Uncharacterized Lactic Acid Bacteria Showing NAD Auxotrophy.</title>
        <authorList>
            <person name="Kawasaki S."/>
            <person name="Ozawa K."/>
            <person name="Mori T."/>
            <person name="Yamamoto A."/>
            <person name="Ito M."/>
            <person name="Ohkuma M."/>
            <person name="Sakamoto M."/>
            <person name="Matsutani M."/>
        </authorList>
    </citation>
    <scope>NUCLEOTIDE SEQUENCE [LARGE SCALE GENOMIC DNA]</scope>
    <source>
        <strain evidence="6 7">KimC2</strain>
    </source>
</reference>
<dbReference type="CDD" id="cd06291">
    <property type="entry name" value="PBP1_Qymf-like"/>
    <property type="match status" value="1"/>
</dbReference>
<dbReference type="GO" id="GO:0003700">
    <property type="term" value="F:DNA-binding transcription factor activity"/>
    <property type="evidence" value="ECO:0007669"/>
    <property type="project" value="TreeGrafter"/>
</dbReference>
<dbReference type="InterPro" id="IPR028082">
    <property type="entry name" value="Peripla_BP_I"/>
</dbReference>
<dbReference type="RefSeq" id="WP_317697662.1">
    <property type="nucleotide sequence ID" value="NZ_AP026801.1"/>
</dbReference>
<dbReference type="InterPro" id="IPR010982">
    <property type="entry name" value="Lambda_DNA-bd_dom_sf"/>
</dbReference>
<dbReference type="Pfam" id="PF00356">
    <property type="entry name" value="LacI"/>
    <property type="match status" value="1"/>
</dbReference>
<dbReference type="SUPFAM" id="SSF47413">
    <property type="entry name" value="lambda repressor-like DNA-binding domains"/>
    <property type="match status" value="1"/>
</dbReference>
<dbReference type="SUPFAM" id="SSF53822">
    <property type="entry name" value="Periplasmic binding protein-like I"/>
    <property type="match status" value="1"/>
</dbReference>
<evidence type="ECO:0000256" key="1">
    <source>
        <dbReference type="ARBA" id="ARBA00022491"/>
    </source>
</evidence>
<keyword evidence="2" id="KW-0805">Transcription regulation</keyword>
<dbReference type="InterPro" id="IPR046335">
    <property type="entry name" value="LacI/GalR-like_sensor"/>
</dbReference>
<keyword evidence="1" id="KW-0678">Repressor</keyword>
<dbReference type="Gene3D" id="3.40.50.2300">
    <property type="match status" value="2"/>
</dbReference>
<dbReference type="Gene3D" id="1.10.260.40">
    <property type="entry name" value="lambda repressor-like DNA-binding domains"/>
    <property type="match status" value="1"/>
</dbReference>
<evidence type="ECO:0000256" key="3">
    <source>
        <dbReference type="ARBA" id="ARBA00023125"/>
    </source>
</evidence>
<dbReference type="AlphaFoldDB" id="A0AAU9D8C6"/>
<sequence>MNTRKVSIKDIAKICGVSVSTVSRVINNNGRFSEETRQRVVKAIKKYNYKTNTAAKTLRMQKSNAIGILVPDLANSFFSNLVENLEKNFFIKGYSTMICDTGRDKDRELTYLKMLEAKVVDGLIVISGSRKYNPDIIDPKIPVICIDRSSDSPNVTYIGSNHEQGARMATAKLIEAGTTPILLCSSNQKISSTKDRIRGYQIEMKSQHLSDNDCKIVAIKSHKSNIDQRGIEIRSILRNMLNEQNLPIGIFAISDTIAAEVTVAAHELELNIPRDLKVIGFDDAPIAKYCYPQLTTIRQNTQEIVDKTSTLLLQMIQGDNSIRQNREIIDVDLIERGTV</sequence>
<keyword evidence="3" id="KW-0238">DNA-binding</keyword>
<dbReference type="CDD" id="cd01392">
    <property type="entry name" value="HTH_LacI"/>
    <property type="match status" value="1"/>
</dbReference>
<accession>A0AAU9D8C6</accession>
<dbReference type="PANTHER" id="PTHR30146">
    <property type="entry name" value="LACI-RELATED TRANSCRIPTIONAL REPRESSOR"/>
    <property type="match status" value="1"/>
</dbReference>
<keyword evidence="7" id="KW-1185">Reference proteome</keyword>
<dbReference type="GO" id="GO:0000976">
    <property type="term" value="F:transcription cis-regulatory region binding"/>
    <property type="evidence" value="ECO:0007669"/>
    <property type="project" value="TreeGrafter"/>
</dbReference>
<evidence type="ECO:0000313" key="6">
    <source>
        <dbReference type="EMBL" id="BDR55920.1"/>
    </source>
</evidence>
<protein>
    <submittedName>
        <fullName evidence="6">LacI family transcriptional regulator</fullName>
    </submittedName>
</protein>
<evidence type="ECO:0000256" key="4">
    <source>
        <dbReference type="ARBA" id="ARBA00023163"/>
    </source>
</evidence>
<dbReference type="InterPro" id="IPR000843">
    <property type="entry name" value="HTH_LacI"/>
</dbReference>
<feature type="domain" description="HTH lacI-type" evidence="5">
    <location>
        <begin position="6"/>
        <end position="60"/>
    </location>
</feature>
<dbReference type="Proteomes" id="UP001321804">
    <property type="component" value="Chromosome"/>
</dbReference>
<proteinExistence type="predicted"/>
<dbReference type="PRINTS" id="PR00036">
    <property type="entry name" value="HTHLACI"/>
</dbReference>
<dbReference type="PROSITE" id="PS50932">
    <property type="entry name" value="HTH_LACI_2"/>
    <property type="match status" value="1"/>
</dbReference>
<keyword evidence="4" id="KW-0804">Transcription</keyword>
<organism evidence="6 7">
    <name type="scientific">Xylocopilactobacillus apis</name>
    <dbReference type="NCBI Taxonomy" id="2932183"/>
    <lineage>
        <taxon>Bacteria</taxon>
        <taxon>Bacillati</taxon>
        <taxon>Bacillota</taxon>
        <taxon>Bacilli</taxon>
        <taxon>Lactobacillales</taxon>
        <taxon>Lactobacillaceae</taxon>
        <taxon>Xylocopilactobacillus</taxon>
    </lineage>
</organism>